<name>A0A418V8X2_9DEIO</name>
<dbReference type="AntiFam" id="ANF00254">
    <property type="entry name" value="DNA repeat"/>
</dbReference>
<organism evidence="1 2">
    <name type="scientific">Deinococcus cavernae</name>
    <dbReference type="NCBI Taxonomy" id="2320857"/>
    <lineage>
        <taxon>Bacteria</taxon>
        <taxon>Thermotogati</taxon>
        <taxon>Deinococcota</taxon>
        <taxon>Deinococci</taxon>
        <taxon>Deinococcales</taxon>
        <taxon>Deinococcaceae</taxon>
        <taxon>Deinococcus</taxon>
    </lineage>
</organism>
<dbReference type="AlphaFoldDB" id="A0A418V8X2"/>
<dbReference type="EMBL" id="QYUJ01000014">
    <property type="protein sequence ID" value="RJF72496.1"/>
    <property type="molecule type" value="Genomic_DNA"/>
</dbReference>
<keyword evidence="2" id="KW-1185">Reference proteome</keyword>
<evidence type="ECO:0000313" key="2">
    <source>
        <dbReference type="Proteomes" id="UP000286287"/>
    </source>
</evidence>
<dbReference type="OrthoDB" id="77194at2"/>
<gene>
    <name evidence="1" type="ORF">D3875_13995</name>
</gene>
<dbReference type="Proteomes" id="UP000286287">
    <property type="component" value="Unassembled WGS sequence"/>
</dbReference>
<protein>
    <submittedName>
        <fullName evidence="1">Uncharacterized protein</fullName>
    </submittedName>
</protein>
<comment type="caution">
    <text evidence="1">The sequence shown here is derived from an EMBL/GenBank/DDBJ whole genome shotgun (WGS) entry which is preliminary data.</text>
</comment>
<evidence type="ECO:0000313" key="1">
    <source>
        <dbReference type="EMBL" id="RJF72496.1"/>
    </source>
</evidence>
<proteinExistence type="predicted"/>
<sequence length="57" mass="6471">MWKSTPECFILRPAHLNSLALLGQKAFRSYVKCSRDARPRARLNLPGPCRSGWGCRP</sequence>
<reference evidence="1 2" key="1">
    <citation type="submission" date="2018-09" db="EMBL/GenBank/DDBJ databases">
        <authorList>
            <person name="Zhu H."/>
        </authorList>
    </citation>
    <scope>NUCLEOTIDE SEQUENCE [LARGE SCALE GENOMIC DNA]</scope>
    <source>
        <strain evidence="1 2">K2S05-167</strain>
    </source>
</reference>
<accession>A0A418V8X2</accession>